<gene>
    <name evidence="2" type="ORF">E3C22_21955</name>
</gene>
<evidence type="ECO:0000313" key="3">
    <source>
        <dbReference type="Proteomes" id="UP000298179"/>
    </source>
</evidence>
<name>A0A4Y8R9I0_9HYPH</name>
<dbReference type="InterPro" id="IPR009506">
    <property type="entry name" value="YjiS-like"/>
</dbReference>
<comment type="caution">
    <text evidence="2">The sequence shown here is derived from an EMBL/GenBank/DDBJ whole genome shotgun (WGS) entry which is preliminary data.</text>
</comment>
<dbReference type="Proteomes" id="UP000298179">
    <property type="component" value="Unassembled WGS sequence"/>
</dbReference>
<dbReference type="Pfam" id="PF06568">
    <property type="entry name" value="YjiS-like"/>
    <property type="match status" value="1"/>
</dbReference>
<dbReference type="OrthoDB" id="8244198at2"/>
<dbReference type="EMBL" id="SOZD01000010">
    <property type="protein sequence ID" value="TFF18221.1"/>
    <property type="molecule type" value="Genomic_DNA"/>
</dbReference>
<evidence type="ECO:0000259" key="1">
    <source>
        <dbReference type="Pfam" id="PF06568"/>
    </source>
</evidence>
<sequence>MFRHFADRIKSMRSVRSDIRQLQLMGDRELADIGVMRADIERAVRFGRR</sequence>
<organism evidence="2 3">
    <name type="scientific">Jiella endophytica</name>
    <dbReference type="NCBI Taxonomy" id="2558362"/>
    <lineage>
        <taxon>Bacteria</taxon>
        <taxon>Pseudomonadati</taxon>
        <taxon>Pseudomonadota</taxon>
        <taxon>Alphaproteobacteria</taxon>
        <taxon>Hyphomicrobiales</taxon>
        <taxon>Aurantimonadaceae</taxon>
        <taxon>Jiella</taxon>
    </lineage>
</organism>
<accession>A0A4Y8R9I0</accession>
<feature type="domain" description="YjiS-like" evidence="1">
    <location>
        <begin position="6"/>
        <end position="41"/>
    </location>
</feature>
<keyword evidence="3" id="KW-1185">Reference proteome</keyword>
<protein>
    <submittedName>
        <fullName evidence="2">DUF1127 domain-containing protein</fullName>
    </submittedName>
</protein>
<proteinExistence type="predicted"/>
<dbReference type="RefSeq" id="WP_134764033.1">
    <property type="nucleotide sequence ID" value="NZ_SOZD01000010.1"/>
</dbReference>
<reference evidence="2 3" key="1">
    <citation type="submission" date="2019-03" db="EMBL/GenBank/DDBJ databases">
        <title>Jiella endophytica sp. nov., a novel endophytic bacterium isolated from root of Ficus microcarpa Linn. f.</title>
        <authorList>
            <person name="Tuo L."/>
        </authorList>
    </citation>
    <scope>NUCLEOTIDE SEQUENCE [LARGE SCALE GENOMIC DNA]</scope>
    <source>
        <strain evidence="2 3">CBS5Q-3</strain>
    </source>
</reference>
<dbReference type="AlphaFoldDB" id="A0A4Y8R9I0"/>
<evidence type="ECO:0000313" key="2">
    <source>
        <dbReference type="EMBL" id="TFF18221.1"/>
    </source>
</evidence>